<dbReference type="Pfam" id="PF04025">
    <property type="entry name" value="RemA-like"/>
    <property type="match status" value="1"/>
</dbReference>
<dbReference type="PANTHER" id="PTHR38449:SF1">
    <property type="entry name" value="REGULATORY PROTEIN SSL2874-RELATED"/>
    <property type="match status" value="1"/>
</dbReference>
<dbReference type="InterPro" id="IPR007169">
    <property type="entry name" value="RemA-like"/>
</dbReference>
<sequence length="78" mass="8585">MMIHVGYGNYVEASKILAITGIESAPLRRQRQHAADRNKLIDCTMGRAANSLVHLVDGYIVASASKPDTLLERTMKSE</sequence>
<dbReference type="Proteomes" id="UP000070456">
    <property type="component" value="Unassembled WGS sequence"/>
</dbReference>
<dbReference type="EMBL" id="LOEE01000006">
    <property type="protein sequence ID" value="KXG78270.1"/>
    <property type="molecule type" value="Genomic_DNA"/>
</dbReference>
<proteinExistence type="predicted"/>
<accession>A0A140LCJ5</accession>
<dbReference type="RefSeq" id="WP_068554275.1">
    <property type="nucleotide sequence ID" value="NZ_LOEE01000006.1"/>
</dbReference>
<dbReference type="STRING" id="520762.AN619_02450"/>
<dbReference type="OrthoDB" id="5432174at2"/>
<evidence type="ECO:0000313" key="1">
    <source>
        <dbReference type="EMBL" id="KXG78270.1"/>
    </source>
</evidence>
<reference evidence="1 2" key="1">
    <citation type="submission" date="2015-12" db="EMBL/GenBank/DDBJ databases">
        <title>Draft genome sequence of the thermoanaerobe Thermotalea metallivorans, an isolate from the runoff channel of the Great Artesian Basin, Australia.</title>
        <authorList>
            <person name="Patel B.K."/>
        </authorList>
    </citation>
    <scope>NUCLEOTIDE SEQUENCE [LARGE SCALE GENOMIC DNA]</scope>
    <source>
        <strain evidence="1 2">B2-1</strain>
    </source>
</reference>
<protein>
    <recommendedName>
        <fullName evidence="3">DUF370 domain-containing protein</fullName>
    </recommendedName>
</protein>
<dbReference type="AlphaFoldDB" id="A0A140LCJ5"/>
<name>A0A140LCJ5_9FIRM</name>
<evidence type="ECO:0008006" key="3">
    <source>
        <dbReference type="Google" id="ProtNLM"/>
    </source>
</evidence>
<comment type="caution">
    <text evidence="1">The sequence shown here is derived from an EMBL/GenBank/DDBJ whole genome shotgun (WGS) entry which is preliminary data.</text>
</comment>
<evidence type="ECO:0000313" key="2">
    <source>
        <dbReference type="Proteomes" id="UP000070456"/>
    </source>
</evidence>
<gene>
    <name evidence="1" type="ORF">AN619_02450</name>
</gene>
<organism evidence="1 2">
    <name type="scientific">Thermotalea metallivorans</name>
    <dbReference type="NCBI Taxonomy" id="520762"/>
    <lineage>
        <taxon>Bacteria</taxon>
        <taxon>Bacillati</taxon>
        <taxon>Bacillota</taxon>
        <taxon>Clostridia</taxon>
        <taxon>Peptostreptococcales</taxon>
        <taxon>Thermotaleaceae</taxon>
        <taxon>Thermotalea</taxon>
    </lineage>
</organism>
<keyword evidence="2" id="KW-1185">Reference proteome</keyword>
<dbReference type="PANTHER" id="PTHR38449">
    <property type="entry name" value="REGULATORY PROTEIN TM_1690-RELATED"/>
    <property type="match status" value="1"/>
</dbReference>